<reference evidence="2 3" key="1">
    <citation type="journal article" date="2022" name="Allergy">
        <title>Genome assembly and annotation of Periplaneta americana reveal a comprehensive cockroach allergen profile.</title>
        <authorList>
            <person name="Wang L."/>
            <person name="Xiong Q."/>
            <person name="Saelim N."/>
            <person name="Wang L."/>
            <person name="Nong W."/>
            <person name="Wan A.T."/>
            <person name="Shi M."/>
            <person name="Liu X."/>
            <person name="Cao Q."/>
            <person name="Hui J.H.L."/>
            <person name="Sookrung N."/>
            <person name="Leung T.F."/>
            <person name="Tungtrongchitr A."/>
            <person name="Tsui S.K.W."/>
        </authorList>
    </citation>
    <scope>NUCLEOTIDE SEQUENCE [LARGE SCALE GENOMIC DNA]</scope>
    <source>
        <strain evidence="2">PWHHKU_190912</strain>
    </source>
</reference>
<feature type="compositionally biased region" description="Low complexity" evidence="1">
    <location>
        <begin position="1"/>
        <end position="10"/>
    </location>
</feature>
<accession>A0ABQ8TYH9</accession>
<name>A0ABQ8TYH9_PERAM</name>
<keyword evidence="3" id="KW-1185">Reference proteome</keyword>
<evidence type="ECO:0000313" key="3">
    <source>
        <dbReference type="Proteomes" id="UP001148838"/>
    </source>
</evidence>
<feature type="compositionally biased region" description="Basic and acidic residues" evidence="1">
    <location>
        <begin position="18"/>
        <end position="30"/>
    </location>
</feature>
<evidence type="ECO:0000313" key="2">
    <source>
        <dbReference type="EMBL" id="KAJ4451358.1"/>
    </source>
</evidence>
<proteinExistence type="predicted"/>
<protein>
    <submittedName>
        <fullName evidence="2">Uncharacterized protein</fullName>
    </submittedName>
</protein>
<comment type="caution">
    <text evidence="2">The sequence shown here is derived from an EMBL/GenBank/DDBJ whole genome shotgun (WGS) entry which is preliminary data.</text>
</comment>
<evidence type="ECO:0000256" key="1">
    <source>
        <dbReference type="SAM" id="MobiDB-lite"/>
    </source>
</evidence>
<dbReference type="EMBL" id="JAJSOF020000001">
    <property type="protein sequence ID" value="KAJ4451358.1"/>
    <property type="molecule type" value="Genomic_DNA"/>
</dbReference>
<organism evidence="2 3">
    <name type="scientific">Periplaneta americana</name>
    <name type="common">American cockroach</name>
    <name type="synonym">Blatta americana</name>
    <dbReference type="NCBI Taxonomy" id="6978"/>
    <lineage>
        <taxon>Eukaryota</taxon>
        <taxon>Metazoa</taxon>
        <taxon>Ecdysozoa</taxon>
        <taxon>Arthropoda</taxon>
        <taxon>Hexapoda</taxon>
        <taxon>Insecta</taxon>
        <taxon>Pterygota</taxon>
        <taxon>Neoptera</taxon>
        <taxon>Polyneoptera</taxon>
        <taxon>Dictyoptera</taxon>
        <taxon>Blattodea</taxon>
        <taxon>Blattoidea</taxon>
        <taxon>Blattidae</taxon>
        <taxon>Blattinae</taxon>
        <taxon>Periplaneta</taxon>
    </lineage>
</organism>
<dbReference type="Proteomes" id="UP001148838">
    <property type="component" value="Unassembled WGS sequence"/>
</dbReference>
<sequence length="122" mass="14170">MENQNNNNENLIYVTPPEDFHDTNKYSDKSDDEHEAYLNNLGGKMLLRKTELEQQKKICNDDNEDDIVDGSMPECSNIKAATNDFESTLDKNGAEVSRTSYCRPKRRKLIYENFQDREGNSR</sequence>
<feature type="region of interest" description="Disordered" evidence="1">
    <location>
        <begin position="1"/>
        <end position="30"/>
    </location>
</feature>
<gene>
    <name evidence="2" type="ORF">ANN_02820</name>
</gene>